<dbReference type="KEGG" id="gcr:GcLGCM259_0370"/>
<organism evidence="2 3">
    <name type="scientific">Glutamicibacter creatinolyticus</name>
    <dbReference type="NCBI Taxonomy" id="162496"/>
    <lineage>
        <taxon>Bacteria</taxon>
        <taxon>Bacillati</taxon>
        <taxon>Actinomycetota</taxon>
        <taxon>Actinomycetes</taxon>
        <taxon>Micrococcales</taxon>
        <taxon>Micrococcaceae</taxon>
        <taxon>Glutamicibacter</taxon>
    </lineage>
</organism>
<keyword evidence="3" id="KW-1185">Reference proteome</keyword>
<dbReference type="SUPFAM" id="SSF51261">
    <property type="entry name" value="Duplicated hybrid motif"/>
    <property type="match status" value="1"/>
</dbReference>
<dbReference type="RefSeq" id="WP_138925600.1">
    <property type="nucleotide sequence ID" value="NZ_CP034412.1"/>
</dbReference>
<dbReference type="Proteomes" id="UP000307000">
    <property type="component" value="Chromosome"/>
</dbReference>
<dbReference type="GO" id="GO:0004222">
    <property type="term" value="F:metalloendopeptidase activity"/>
    <property type="evidence" value="ECO:0007669"/>
    <property type="project" value="TreeGrafter"/>
</dbReference>
<protein>
    <submittedName>
        <fullName evidence="2">Peptidase</fullName>
    </submittedName>
</protein>
<sequence>MTAQIDLDYPFTGRWLVQNSPANRVPSHGTTLFASSHAIDFVPVGDSRRRAQLTWNTWRGREPAAAFPGFGRRVLAPCDGRVIAVERAIPDHQAHRALASVGYALGQRARVRAGWPGLAGNHVMIEHDGIIVALCHLMQDSVKVEVGQHLAPGQPVGRCGNTGNSTEPHLHLQAMDGPQPGRAAPVPITFHGQLPHNRQILDL</sequence>
<dbReference type="CDD" id="cd12797">
    <property type="entry name" value="M23_peptidase"/>
    <property type="match status" value="1"/>
</dbReference>
<reference evidence="2 3" key="1">
    <citation type="submission" date="2018-12" db="EMBL/GenBank/DDBJ databases">
        <title>Complete Genome Sequence of Glutamicibacter creatinolyticus strain LGCM259,isolated from an abscess of a 12-year-old mare in Italy.</title>
        <authorList>
            <person name="Santos R.G."/>
            <person name="Silva A.L."/>
            <person name="Seyffert N."/>
            <person name="Castro T.L.P."/>
            <person name="Attili A.R."/>
            <person name="Rifici C."/>
            <person name="Mazzullo G."/>
            <person name="Brenig B."/>
            <person name="Venanzi F."/>
            <person name="Azevedo V."/>
        </authorList>
    </citation>
    <scope>NUCLEOTIDE SEQUENCE [LARGE SCALE GENOMIC DNA]</scope>
    <source>
        <strain evidence="2 3">LGCM 259</strain>
    </source>
</reference>
<evidence type="ECO:0000259" key="1">
    <source>
        <dbReference type="Pfam" id="PF01551"/>
    </source>
</evidence>
<accession>A0A5B7WQD1</accession>
<name>A0A5B7WQD1_9MICC</name>
<dbReference type="AlphaFoldDB" id="A0A5B7WQD1"/>
<dbReference type="InterPro" id="IPR011055">
    <property type="entry name" value="Dup_hybrid_motif"/>
</dbReference>
<dbReference type="PANTHER" id="PTHR21666:SF270">
    <property type="entry name" value="MUREIN HYDROLASE ACTIVATOR ENVC"/>
    <property type="match status" value="1"/>
</dbReference>
<feature type="domain" description="M23ase beta-sheet core" evidence="1">
    <location>
        <begin position="111"/>
        <end position="176"/>
    </location>
</feature>
<dbReference type="InterPro" id="IPR050570">
    <property type="entry name" value="Cell_wall_metabolism_enzyme"/>
</dbReference>
<proteinExistence type="predicted"/>
<evidence type="ECO:0000313" key="3">
    <source>
        <dbReference type="Proteomes" id="UP000307000"/>
    </source>
</evidence>
<dbReference type="Pfam" id="PF01551">
    <property type="entry name" value="Peptidase_M23"/>
    <property type="match status" value="1"/>
</dbReference>
<gene>
    <name evidence="2" type="ORF">GcLGCM259_0370</name>
</gene>
<dbReference type="InterPro" id="IPR016047">
    <property type="entry name" value="M23ase_b-sheet_dom"/>
</dbReference>
<evidence type="ECO:0000313" key="2">
    <source>
        <dbReference type="EMBL" id="QCY46152.1"/>
    </source>
</evidence>
<dbReference type="Gene3D" id="2.70.70.10">
    <property type="entry name" value="Glucose Permease (Domain IIA)"/>
    <property type="match status" value="1"/>
</dbReference>
<dbReference type="EMBL" id="CP034412">
    <property type="protein sequence ID" value="QCY46152.1"/>
    <property type="molecule type" value="Genomic_DNA"/>
</dbReference>
<dbReference type="PANTHER" id="PTHR21666">
    <property type="entry name" value="PEPTIDASE-RELATED"/>
    <property type="match status" value="1"/>
</dbReference>